<keyword evidence="2" id="KW-1185">Reference proteome</keyword>
<comment type="caution">
    <text evidence="1">The sequence shown here is derived from an EMBL/GenBank/DDBJ whole genome shotgun (WGS) entry which is preliminary data.</text>
</comment>
<proteinExistence type="predicted"/>
<accession>A0A9N7UIG2</accession>
<name>A0A9N7UIG2_PLEPL</name>
<evidence type="ECO:0000313" key="1">
    <source>
        <dbReference type="EMBL" id="CAB1432050.1"/>
    </source>
</evidence>
<protein>
    <submittedName>
        <fullName evidence="1">Uncharacterized protein</fullName>
    </submittedName>
</protein>
<sequence length="104" mass="12212">MWCTLPGDLRRALVYAHSQTEAFTSNQAGGRRRRRRRSRRRIKRTWWHDRWMLGHPRPVIPTRQMHGPPAPVAHGRALLLHADSVERTEAELILWQTSVRPVPP</sequence>
<reference evidence="1" key="1">
    <citation type="submission" date="2020-03" db="EMBL/GenBank/DDBJ databases">
        <authorList>
            <person name="Weist P."/>
        </authorList>
    </citation>
    <scope>NUCLEOTIDE SEQUENCE</scope>
</reference>
<organism evidence="1 2">
    <name type="scientific">Pleuronectes platessa</name>
    <name type="common">European plaice</name>
    <dbReference type="NCBI Taxonomy" id="8262"/>
    <lineage>
        <taxon>Eukaryota</taxon>
        <taxon>Metazoa</taxon>
        <taxon>Chordata</taxon>
        <taxon>Craniata</taxon>
        <taxon>Vertebrata</taxon>
        <taxon>Euteleostomi</taxon>
        <taxon>Actinopterygii</taxon>
        <taxon>Neopterygii</taxon>
        <taxon>Teleostei</taxon>
        <taxon>Neoteleostei</taxon>
        <taxon>Acanthomorphata</taxon>
        <taxon>Carangaria</taxon>
        <taxon>Pleuronectiformes</taxon>
        <taxon>Pleuronectoidei</taxon>
        <taxon>Pleuronectidae</taxon>
        <taxon>Pleuronectes</taxon>
    </lineage>
</organism>
<evidence type="ECO:0000313" key="2">
    <source>
        <dbReference type="Proteomes" id="UP001153269"/>
    </source>
</evidence>
<dbReference type="EMBL" id="CADEAL010001402">
    <property type="protein sequence ID" value="CAB1432050.1"/>
    <property type="molecule type" value="Genomic_DNA"/>
</dbReference>
<dbReference type="Proteomes" id="UP001153269">
    <property type="component" value="Unassembled WGS sequence"/>
</dbReference>
<gene>
    <name evidence="1" type="ORF">PLEPLA_LOCUS20107</name>
</gene>
<dbReference type="AlphaFoldDB" id="A0A9N7UIG2"/>